<dbReference type="GO" id="GO:0000009">
    <property type="term" value="F:alpha-1,6-mannosyltransferase activity"/>
    <property type="evidence" value="ECO:0007669"/>
    <property type="project" value="InterPro"/>
</dbReference>
<evidence type="ECO:0000256" key="1">
    <source>
        <dbReference type="ARBA" id="ARBA00009003"/>
    </source>
</evidence>
<sequence length="325" mass="35401">MTTLPNRPTLTLLFFLVLLNFYLFHRLLRQPVLDLPTTIATPTPSPSPPPPIPTTSIPPPPPTEPSPSPSTPNEPKEKIPLKLWQKTGPRGLTPPSDSYISTWKTLTPSLRHEILSDESSTAYVDSAFKETWPSIATLYHAIQVPIVKADLLRLLILFHDGGIWADLDVSCEVSLSDWGLEIDLDMIVGLEFDGWQFASWTVLSRAGSQHMKAAIEYVADQVEGIAEQNNVTVEGVTMEMIPDVVDASGPQALTLAVLGSLSRGLGERVGRANITGVKEPRLLGDVLVLPQAAFAARQGGYPTDQGRYLVSHHYAGSWKNGNGGE</sequence>
<dbReference type="InterPro" id="IPR029044">
    <property type="entry name" value="Nucleotide-diphossugar_trans"/>
</dbReference>
<dbReference type="Gene3D" id="3.90.550.20">
    <property type="match status" value="1"/>
</dbReference>
<feature type="region of interest" description="Disordered" evidence="2">
    <location>
        <begin position="39"/>
        <end position="77"/>
    </location>
</feature>
<gene>
    <name evidence="3" type="ORF">BO78DRAFT_376057</name>
</gene>
<feature type="compositionally biased region" description="Pro residues" evidence="2">
    <location>
        <begin position="43"/>
        <end position="72"/>
    </location>
</feature>
<comment type="similarity">
    <text evidence="1">Belongs to the glycosyltransferase 32 family.</text>
</comment>
<evidence type="ECO:0000313" key="3">
    <source>
        <dbReference type="EMBL" id="PYI02895.1"/>
    </source>
</evidence>
<dbReference type="OrthoDB" id="409543at2759"/>
<reference evidence="3 4" key="1">
    <citation type="submission" date="2018-02" db="EMBL/GenBank/DDBJ databases">
        <title>The genomes of Aspergillus section Nigri reveals drivers in fungal speciation.</title>
        <authorList>
            <consortium name="DOE Joint Genome Institute"/>
            <person name="Vesth T.C."/>
            <person name="Nybo J."/>
            <person name="Theobald S."/>
            <person name="Brandl J."/>
            <person name="Frisvad J.C."/>
            <person name="Nielsen K.F."/>
            <person name="Lyhne E.K."/>
            <person name="Kogle M.E."/>
            <person name="Kuo A."/>
            <person name="Riley R."/>
            <person name="Clum A."/>
            <person name="Nolan M."/>
            <person name="Lipzen A."/>
            <person name="Salamov A."/>
            <person name="Henrissat B."/>
            <person name="Wiebenga A."/>
            <person name="De vries R.P."/>
            <person name="Grigoriev I.V."/>
            <person name="Mortensen U.H."/>
            <person name="Andersen M.R."/>
            <person name="Baker S.E."/>
        </authorList>
    </citation>
    <scope>NUCLEOTIDE SEQUENCE [LARGE SCALE GENOMIC DNA]</scope>
    <source>
        <strain evidence="3 4">CBS 121057</strain>
    </source>
</reference>
<dbReference type="Proteomes" id="UP000248423">
    <property type="component" value="Unassembled WGS sequence"/>
</dbReference>
<dbReference type="GO" id="GO:0006487">
    <property type="term" value="P:protein N-linked glycosylation"/>
    <property type="evidence" value="ECO:0007669"/>
    <property type="project" value="TreeGrafter"/>
</dbReference>
<organism evidence="3 4">
    <name type="scientific">Aspergillus sclerotiicarbonarius (strain CBS 121057 / IBT 28362)</name>
    <dbReference type="NCBI Taxonomy" id="1448318"/>
    <lineage>
        <taxon>Eukaryota</taxon>
        <taxon>Fungi</taxon>
        <taxon>Dikarya</taxon>
        <taxon>Ascomycota</taxon>
        <taxon>Pezizomycotina</taxon>
        <taxon>Eurotiomycetes</taxon>
        <taxon>Eurotiomycetidae</taxon>
        <taxon>Eurotiales</taxon>
        <taxon>Aspergillaceae</taxon>
        <taxon>Aspergillus</taxon>
        <taxon>Aspergillus subgen. Circumdati</taxon>
    </lineage>
</organism>
<evidence type="ECO:0000313" key="4">
    <source>
        <dbReference type="Proteomes" id="UP000248423"/>
    </source>
</evidence>
<dbReference type="SUPFAM" id="SSF53448">
    <property type="entry name" value="Nucleotide-diphospho-sugar transferases"/>
    <property type="match status" value="1"/>
</dbReference>
<dbReference type="VEuPathDB" id="FungiDB:BO78DRAFT_376057"/>
<evidence type="ECO:0008006" key="5">
    <source>
        <dbReference type="Google" id="ProtNLM"/>
    </source>
</evidence>
<dbReference type="STRING" id="1448318.A0A319E3W6"/>
<keyword evidence="4" id="KW-1185">Reference proteome</keyword>
<accession>A0A319E3W6</accession>
<dbReference type="InterPro" id="IPR039367">
    <property type="entry name" value="Och1-like"/>
</dbReference>
<dbReference type="InterPro" id="IPR007577">
    <property type="entry name" value="GlycoTrfase_DXD_sugar-bd_CS"/>
</dbReference>
<proteinExistence type="inferred from homology"/>
<dbReference type="Pfam" id="PF04488">
    <property type="entry name" value="Gly_transf_sug"/>
    <property type="match status" value="1"/>
</dbReference>
<dbReference type="PANTHER" id="PTHR31834">
    <property type="entry name" value="INITIATION-SPECIFIC ALPHA-1,6-MANNOSYLTRANSFERASE"/>
    <property type="match status" value="1"/>
</dbReference>
<evidence type="ECO:0000256" key="2">
    <source>
        <dbReference type="SAM" id="MobiDB-lite"/>
    </source>
</evidence>
<dbReference type="GO" id="GO:0000136">
    <property type="term" value="C:mannan polymerase complex"/>
    <property type="evidence" value="ECO:0007669"/>
    <property type="project" value="TreeGrafter"/>
</dbReference>
<name>A0A319E3W6_ASPSB</name>
<dbReference type="EMBL" id="KZ826387">
    <property type="protein sequence ID" value="PYI02895.1"/>
    <property type="molecule type" value="Genomic_DNA"/>
</dbReference>
<dbReference type="PANTHER" id="PTHR31834:SF8">
    <property type="entry name" value="TRANSFERASE, PUTATIVE (AFU_ORTHOLOGUE AFUA_6G14040)-RELATED"/>
    <property type="match status" value="1"/>
</dbReference>
<protein>
    <recommendedName>
        <fullName evidence="5">Initiation-specific alpha-1,6-mannosyltransferase</fullName>
    </recommendedName>
</protein>
<dbReference type="AlphaFoldDB" id="A0A319E3W6"/>